<accession>A0A0G4NZR8</accession>
<dbReference type="AlphaFoldDB" id="A0A0G4NZR8"/>
<keyword evidence="1" id="KW-0732">Signal</keyword>
<evidence type="ECO:0000313" key="3">
    <source>
        <dbReference type="Proteomes" id="UP000053732"/>
    </source>
</evidence>
<gene>
    <name evidence="2" type="ORF">PCAMFM013_S003g000356</name>
</gene>
<dbReference type="EMBL" id="HG793136">
    <property type="protein sequence ID" value="CRL19565.1"/>
    <property type="molecule type" value="Genomic_DNA"/>
</dbReference>
<keyword evidence="3" id="KW-1185">Reference proteome</keyword>
<proteinExistence type="predicted"/>
<name>A0A0G4NZR8_PENC3</name>
<protein>
    <submittedName>
        <fullName evidence="2">Str. FM013</fullName>
    </submittedName>
</protein>
<reference evidence="2 3" key="1">
    <citation type="journal article" date="2014" name="Nat. Commun.">
        <title>Multiple recent horizontal transfers of a large genomic region in cheese making fungi.</title>
        <authorList>
            <person name="Cheeseman K."/>
            <person name="Ropars J."/>
            <person name="Renault P."/>
            <person name="Dupont J."/>
            <person name="Gouzy J."/>
            <person name="Branca A."/>
            <person name="Abraham A.L."/>
            <person name="Ceppi M."/>
            <person name="Conseiller E."/>
            <person name="Debuchy R."/>
            <person name="Malagnac F."/>
            <person name="Goarin A."/>
            <person name="Silar P."/>
            <person name="Lacoste S."/>
            <person name="Sallet E."/>
            <person name="Bensimon A."/>
            <person name="Giraud T."/>
            <person name="Brygoo Y."/>
        </authorList>
    </citation>
    <scope>NUCLEOTIDE SEQUENCE [LARGE SCALE GENOMIC DNA]</scope>
    <source>
        <strain evidence="3">FM 013</strain>
    </source>
</reference>
<dbReference type="Proteomes" id="UP000053732">
    <property type="component" value="Unassembled WGS sequence"/>
</dbReference>
<evidence type="ECO:0000256" key="1">
    <source>
        <dbReference type="SAM" id="SignalP"/>
    </source>
</evidence>
<organism evidence="2 3">
    <name type="scientific">Penicillium camemberti (strain FM 013)</name>
    <dbReference type="NCBI Taxonomy" id="1429867"/>
    <lineage>
        <taxon>Eukaryota</taxon>
        <taxon>Fungi</taxon>
        <taxon>Dikarya</taxon>
        <taxon>Ascomycota</taxon>
        <taxon>Pezizomycotina</taxon>
        <taxon>Eurotiomycetes</taxon>
        <taxon>Eurotiomycetidae</taxon>
        <taxon>Eurotiales</taxon>
        <taxon>Aspergillaceae</taxon>
        <taxon>Penicillium</taxon>
    </lineage>
</organism>
<feature type="chain" id="PRO_5012678155" evidence="1">
    <location>
        <begin position="16"/>
        <end position="53"/>
    </location>
</feature>
<evidence type="ECO:0000313" key="2">
    <source>
        <dbReference type="EMBL" id="CRL19565.1"/>
    </source>
</evidence>
<sequence length="53" mass="5925">MIDLALSLLSPCSWTTVVLMDLWSPAVERLTPGLKASQWIKSTRGRSVAIRLR</sequence>
<feature type="signal peptide" evidence="1">
    <location>
        <begin position="1"/>
        <end position="15"/>
    </location>
</feature>